<organism evidence="3">
    <name type="scientific">uncultured Caudovirales phage</name>
    <dbReference type="NCBI Taxonomy" id="2100421"/>
    <lineage>
        <taxon>Viruses</taxon>
        <taxon>Duplodnaviria</taxon>
        <taxon>Heunggongvirae</taxon>
        <taxon>Uroviricota</taxon>
        <taxon>Caudoviricetes</taxon>
        <taxon>Peduoviridae</taxon>
        <taxon>Maltschvirus</taxon>
        <taxon>Maltschvirus maltsch</taxon>
    </lineage>
</organism>
<gene>
    <name evidence="3" type="ORF">UFOVP1358_46</name>
    <name evidence="2" type="ORF">UFOVP931_40</name>
</gene>
<name>A0A6J5S453_9CAUD</name>
<dbReference type="EMBL" id="LR797302">
    <property type="protein sequence ID" value="CAB4200356.1"/>
    <property type="molecule type" value="Genomic_DNA"/>
</dbReference>
<dbReference type="EMBL" id="LR796870">
    <property type="protein sequence ID" value="CAB4172044.1"/>
    <property type="molecule type" value="Genomic_DNA"/>
</dbReference>
<keyword evidence="1" id="KW-0472">Membrane</keyword>
<reference evidence="3" key="1">
    <citation type="submission" date="2020-05" db="EMBL/GenBank/DDBJ databases">
        <authorList>
            <person name="Chiriac C."/>
            <person name="Salcher M."/>
            <person name="Ghai R."/>
            <person name="Kavagutti S V."/>
        </authorList>
    </citation>
    <scope>NUCLEOTIDE SEQUENCE</scope>
</reference>
<evidence type="ECO:0000313" key="2">
    <source>
        <dbReference type="EMBL" id="CAB4172044.1"/>
    </source>
</evidence>
<evidence type="ECO:0000313" key="3">
    <source>
        <dbReference type="EMBL" id="CAB4200356.1"/>
    </source>
</evidence>
<keyword evidence="1" id="KW-1133">Transmembrane helix</keyword>
<proteinExistence type="predicted"/>
<protein>
    <submittedName>
        <fullName evidence="3">Uncharacterized protein</fullName>
    </submittedName>
</protein>
<feature type="transmembrane region" description="Helical" evidence="1">
    <location>
        <begin position="20"/>
        <end position="47"/>
    </location>
</feature>
<evidence type="ECO:0000256" key="1">
    <source>
        <dbReference type="SAM" id="Phobius"/>
    </source>
</evidence>
<keyword evidence="1" id="KW-0812">Transmembrane</keyword>
<sequence>MRRSRYLYTWIDWAKEILGWGLGLVIGVILLPVLGFFLKLLWVFFMIGWDLIK</sequence>
<accession>A0A6J5S453</accession>